<sequence>MKDEQHISMENHNFKTTLGHPKTPQDQEAKLVDTSEDSTLGGRGKGEANLVLGCFFLDSCCLVDLHGPVCPCVDGVGEVTPHQELQSLISLEGKARSFELDRYSEIKQGEGRAILLAFF</sequence>
<evidence type="ECO:0000313" key="2">
    <source>
        <dbReference type="Proteomes" id="UP001060085"/>
    </source>
</evidence>
<name>A0ACC0B476_CATRO</name>
<protein>
    <submittedName>
        <fullName evidence="1">Uncharacterized protein</fullName>
    </submittedName>
</protein>
<reference evidence="2" key="1">
    <citation type="journal article" date="2023" name="Nat. Plants">
        <title>Single-cell RNA sequencing provides a high-resolution roadmap for understanding the multicellular compartmentation of specialized metabolism.</title>
        <authorList>
            <person name="Sun S."/>
            <person name="Shen X."/>
            <person name="Li Y."/>
            <person name="Li Y."/>
            <person name="Wang S."/>
            <person name="Li R."/>
            <person name="Zhang H."/>
            <person name="Shen G."/>
            <person name="Guo B."/>
            <person name="Wei J."/>
            <person name="Xu J."/>
            <person name="St-Pierre B."/>
            <person name="Chen S."/>
            <person name="Sun C."/>
        </authorList>
    </citation>
    <scope>NUCLEOTIDE SEQUENCE [LARGE SCALE GENOMIC DNA]</scope>
</reference>
<evidence type="ECO:0000313" key="1">
    <source>
        <dbReference type="EMBL" id="KAI5667440.1"/>
    </source>
</evidence>
<keyword evidence="2" id="KW-1185">Reference proteome</keyword>
<accession>A0ACC0B476</accession>
<proteinExistence type="predicted"/>
<organism evidence="1 2">
    <name type="scientific">Catharanthus roseus</name>
    <name type="common">Madagascar periwinkle</name>
    <name type="synonym">Vinca rosea</name>
    <dbReference type="NCBI Taxonomy" id="4058"/>
    <lineage>
        <taxon>Eukaryota</taxon>
        <taxon>Viridiplantae</taxon>
        <taxon>Streptophyta</taxon>
        <taxon>Embryophyta</taxon>
        <taxon>Tracheophyta</taxon>
        <taxon>Spermatophyta</taxon>
        <taxon>Magnoliopsida</taxon>
        <taxon>eudicotyledons</taxon>
        <taxon>Gunneridae</taxon>
        <taxon>Pentapetalae</taxon>
        <taxon>asterids</taxon>
        <taxon>lamiids</taxon>
        <taxon>Gentianales</taxon>
        <taxon>Apocynaceae</taxon>
        <taxon>Rauvolfioideae</taxon>
        <taxon>Vinceae</taxon>
        <taxon>Catharanthinae</taxon>
        <taxon>Catharanthus</taxon>
    </lineage>
</organism>
<comment type="caution">
    <text evidence="1">The sequence shown here is derived from an EMBL/GenBank/DDBJ whole genome shotgun (WGS) entry which is preliminary data.</text>
</comment>
<dbReference type="Proteomes" id="UP001060085">
    <property type="component" value="Linkage Group LG04"/>
</dbReference>
<dbReference type="EMBL" id="CM044704">
    <property type="protein sequence ID" value="KAI5667440.1"/>
    <property type="molecule type" value="Genomic_DNA"/>
</dbReference>
<gene>
    <name evidence="1" type="ORF">M9H77_17293</name>
</gene>